<dbReference type="EMBL" id="BSYA01000098">
    <property type="protein sequence ID" value="GMG32300.1"/>
    <property type="molecule type" value="Genomic_DNA"/>
</dbReference>
<dbReference type="Proteomes" id="UP001165205">
    <property type="component" value="Unassembled WGS sequence"/>
</dbReference>
<comment type="caution">
    <text evidence="1">The sequence shown here is derived from an EMBL/GenBank/DDBJ whole genome shotgun (WGS) entry which is preliminary data.</text>
</comment>
<reference evidence="1" key="1">
    <citation type="submission" date="2023-04" db="EMBL/GenBank/DDBJ databases">
        <title>Aspergillus oryzae NBRC 4228.</title>
        <authorList>
            <person name="Ichikawa N."/>
            <person name="Sato H."/>
            <person name="Tonouchi N."/>
        </authorList>
    </citation>
    <scope>NUCLEOTIDE SEQUENCE</scope>
    <source>
        <strain evidence="1">NBRC 4228</strain>
    </source>
</reference>
<dbReference type="AlphaFoldDB" id="A0AAN5BYV0"/>
<evidence type="ECO:0000313" key="1">
    <source>
        <dbReference type="EMBL" id="GMG32300.1"/>
    </source>
</evidence>
<accession>A0AAN5BYV0</accession>
<organism evidence="1 2">
    <name type="scientific">Aspergillus oryzae</name>
    <name type="common">Yellow koji mold</name>
    <dbReference type="NCBI Taxonomy" id="5062"/>
    <lineage>
        <taxon>Eukaryota</taxon>
        <taxon>Fungi</taxon>
        <taxon>Dikarya</taxon>
        <taxon>Ascomycota</taxon>
        <taxon>Pezizomycotina</taxon>
        <taxon>Eurotiomycetes</taxon>
        <taxon>Eurotiomycetidae</taxon>
        <taxon>Eurotiales</taxon>
        <taxon>Aspergillaceae</taxon>
        <taxon>Aspergillus</taxon>
        <taxon>Aspergillus subgen. Circumdati</taxon>
    </lineage>
</organism>
<evidence type="ECO:0000313" key="2">
    <source>
        <dbReference type="Proteomes" id="UP001165205"/>
    </source>
</evidence>
<name>A0AAN5BYV0_ASPOZ</name>
<protein>
    <submittedName>
        <fullName evidence="1">Unnamed protein product</fullName>
    </submittedName>
</protein>
<gene>
    <name evidence="1" type="ORF">Aory04_000803900</name>
</gene>
<sequence length="272" mass="30459">MDKAKRSGWPQDSISLCEINTILIQRTPVSIFFFGYGSTQDAEGCLALYAWIFLYQANLQHPATHLQPKTSVVLQGIHPSTVSGAGGSITFFYPRVGHVCPISGSPRETCTCFITHDVWTEKGHVGLSVQSAFYSRVCRFIGKFAEADMKQPVRMWGIESDQTRSYRSGRPACHSETTYFLTLSPCSPMIGSYAKHYTAGSVYLSNYMICGCLPFTCKPNSTLLPWRHQHRIALYLAAYVSEDLFVSFTTGQWSYLCSSQVWLTTAQDCFNL</sequence>
<proteinExistence type="predicted"/>